<dbReference type="RefSeq" id="WP_377285153.1">
    <property type="nucleotide sequence ID" value="NZ_JBHSBM010000008.1"/>
</dbReference>
<accession>A0ABV8HZ45</accession>
<dbReference type="Gene3D" id="3.40.50.150">
    <property type="entry name" value="Vaccinia Virus protein VP39"/>
    <property type="match status" value="1"/>
</dbReference>
<name>A0ABV8HZ45_9ACTN</name>
<dbReference type="GO" id="GO:0032259">
    <property type="term" value="P:methylation"/>
    <property type="evidence" value="ECO:0007669"/>
    <property type="project" value="UniProtKB-KW"/>
</dbReference>
<protein>
    <submittedName>
        <fullName evidence="3">Methyltransferase domain-containing protein</fullName>
    </submittedName>
</protein>
<evidence type="ECO:0000313" key="4">
    <source>
        <dbReference type="Proteomes" id="UP001595850"/>
    </source>
</evidence>
<reference evidence="4" key="1">
    <citation type="journal article" date="2019" name="Int. J. Syst. Evol. Microbiol.">
        <title>The Global Catalogue of Microorganisms (GCM) 10K type strain sequencing project: providing services to taxonomists for standard genome sequencing and annotation.</title>
        <authorList>
            <consortium name="The Broad Institute Genomics Platform"/>
            <consortium name="The Broad Institute Genome Sequencing Center for Infectious Disease"/>
            <person name="Wu L."/>
            <person name="Ma J."/>
        </authorList>
    </citation>
    <scope>NUCLEOTIDE SEQUENCE [LARGE SCALE GENOMIC DNA]</scope>
    <source>
        <strain evidence="4">TBRC 4489</strain>
    </source>
</reference>
<evidence type="ECO:0000313" key="3">
    <source>
        <dbReference type="EMBL" id="MFC4057201.1"/>
    </source>
</evidence>
<dbReference type="CDD" id="cd02440">
    <property type="entry name" value="AdoMet_MTases"/>
    <property type="match status" value="1"/>
</dbReference>
<sequence>METIGTSEIGTHYDERSPITDELRDGQVHMWYWYDDEDDAPLRDAVHRITRKVTDTLGLRPGERLLDAGCGPGETAVFLAGRYGVEVTGITLSGYELDQAARRSAANGVTHLTRFERADYMALPFPDGSFDAVLALESLQNAPDPGRVFSEFFRVLRPGGRVSFSDFSLESEKEPERVATFMSTLKLPQLPTLDGWLGYARAAGFEIEEYTQCGPRVYGRKSKYIKAALGRREELLAKFGEEALAEFASRHHGFFVPRKDQIGYVIVSARRPRG</sequence>
<dbReference type="GO" id="GO:0008168">
    <property type="term" value="F:methyltransferase activity"/>
    <property type="evidence" value="ECO:0007669"/>
    <property type="project" value="UniProtKB-KW"/>
</dbReference>
<dbReference type="SUPFAM" id="SSF53335">
    <property type="entry name" value="S-adenosyl-L-methionine-dependent methyltransferases"/>
    <property type="match status" value="1"/>
</dbReference>
<dbReference type="PANTHER" id="PTHR44068">
    <property type="entry name" value="ZGC:194242"/>
    <property type="match status" value="1"/>
</dbReference>
<dbReference type="Proteomes" id="UP001595850">
    <property type="component" value="Unassembled WGS sequence"/>
</dbReference>
<dbReference type="InterPro" id="IPR050447">
    <property type="entry name" value="Erg6_SMT_methyltransf"/>
</dbReference>
<dbReference type="InterPro" id="IPR013216">
    <property type="entry name" value="Methyltransf_11"/>
</dbReference>
<dbReference type="Pfam" id="PF08241">
    <property type="entry name" value="Methyltransf_11"/>
    <property type="match status" value="1"/>
</dbReference>
<feature type="domain" description="Methyltransferase type 11" evidence="2">
    <location>
        <begin position="66"/>
        <end position="163"/>
    </location>
</feature>
<gene>
    <name evidence="3" type="ORF">ACFOWE_02780</name>
</gene>
<organism evidence="3 4">
    <name type="scientific">Planomonospora corallina</name>
    <dbReference type="NCBI Taxonomy" id="1806052"/>
    <lineage>
        <taxon>Bacteria</taxon>
        <taxon>Bacillati</taxon>
        <taxon>Actinomycetota</taxon>
        <taxon>Actinomycetes</taxon>
        <taxon>Streptosporangiales</taxon>
        <taxon>Streptosporangiaceae</taxon>
        <taxon>Planomonospora</taxon>
    </lineage>
</organism>
<comment type="caution">
    <text evidence="3">The sequence shown here is derived from an EMBL/GenBank/DDBJ whole genome shotgun (WGS) entry which is preliminary data.</text>
</comment>
<keyword evidence="1" id="KW-0808">Transferase</keyword>
<dbReference type="EMBL" id="JBHSBM010000008">
    <property type="protein sequence ID" value="MFC4057201.1"/>
    <property type="molecule type" value="Genomic_DNA"/>
</dbReference>
<evidence type="ECO:0000256" key="1">
    <source>
        <dbReference type="ARBA" id="ARBA00022679"/>
    </source>
</evidence>
<dbReference type="PANTHER" id="PTHR44068:SF11">
    <property type="entry name" value="GERANYL DIPHOSPHATE 2-C-METHYLTRANSFERASE"/>
    <property type="match status" value="1"/>
</dbReference>
<dbReference type="InterPro" id="IPR029063">
    <property type="entry name" value="SAM-dependent_MTases_sf"/>
</dbReference>
<proteinExistence type="predicted"/>
<keyword evidence="4" id="KW-1185">Reference proteome</keyword>
<keyword evidence="3" id="KW-0489">Methyltransferase</keyword>
<evidence type="ECO:0000259" key="2">
    <source>
        <dbReference type="Pfam" id="PF08241"/>
    </source>
</evidence>